<evidence type="ECO:0000313" key="8">
    <source>
        <dbReference type="Proteomes" id="UP000325785"/>
    </source>
</evidence>
<evidence type="ECO:0000256" key="2">
    <source>
        <dbReference type="SAM" id="MobiDB-lite"/>
    </source>
</evidence>
<dbReference type="EMBL" id="LAXI01000003">
    <property type="protein sequence ID" value="KRS18477.1"/>
    <property type="molecule type" value="Genomic_DNA"/>
</dbReference>
<dbReference type="InterPro" id="IPR042183">
    <property type="entry name" value="MmgE/PrpD_sf_1"/>
</dbReference>
<dbReference type="Pfam" id="PF19305">
    <property type="entry name" value="MmgE_PrpD_C"/>
    <property type="match status" value="1"/>
</dbReference>
<evidence type="ECO:0000313" key="5">
    <source>
        <dbReference type="EMBL" id="KRS18477.1"/>
    </source>
</evidence>
<dbReference type="AlphaFoldDB" id="A0A0T5PBK5"/>
<dbReference type="InterPro" id="IPR005656">
    <property type="entry name" value="MmgE_PrpD"/>
</dbReference>
<evidence type="ECO:0000313" key="7">
    <source>
        <dbReference type="Proteomes" id="UP000051401"/>
    </source>
</evidence>
<dbReference type="OrthoDB" id="9795089at2"/>
<evidence type="ECO:0000259" key="3">
    <source>
        <dbReference type="Pfam" id="PF03972"/>
    </source>
</evidence>
<evidence type="ECO:0000313" key="6">
    <source>
        <dbReference type="EMBL" id="QEW25458.1"/>
    </source>
</evidence>
<keyword evidence="7" id="KW-1185">Reference proteome</keyword>
<reference evidence="5 7" key="1">
    <citation type="submission" date="2015-04" db="EMBL/GenBank/DDBJ databases">
        <title>The draft genome sequence of Roseovarius indicus B108T.</title>
        <authorList>
            <person name="Li G."/>
            <person name="Lai Q."/>
            <person name="Shao Z."/>
            <person name="Yan P."/>
        </authorList>
    </citation>
    <scope>NUCLEOTIDE SEQUENCE [LARGE SCALE GENOMIC DNA]</scope>
    <source>
        <strain evidence="5 7">B108</strain>
    </source>
</reference>
<dbReference type="RefSeq" id="WP_082647306.1">
    <property type="nucleotide sequence ID" value="NZ_CP031598.1"/>
</dbReference>
<dbReference type="Gene3D" id="1.10.4100.10">
    <property type="entry name" value="2-methylcitrate dehydratase PrpD"/>
    <property type="match status" value="1"/>
</dbReference>
<feature type="domain" description="MmgE/PrpD C-terminal" evidence="4">
    <location>
        <begin position="278"/>
        <end position="434"/>
    </location>
</feature>
<proteinExistence type="inferred from homology"/>
<feature type="region of interest" description="Disordered" evidence="2">
    <location>
        <begin position="400"/>
        <end position="419"/>
    </location>
</feature>
<evidence type="ECO:0000256" key="1">
    <source>
        <dbReference type="ARBA" id="ARBA00006174"/>
    </source>
</evidence>
<feature type="compositionally biased region" description="Polar residues" evidence="2">
    <location>
        <begin position="401"/>
        <end position="410"/>
    </location>
</feature>
<dbReference type="EMBL" id="CP031598">
    <property type="protein sequence ID" value="QEW25458.1"/>
    <property type="molecule type" value="Genomic_DNA"/>
</dbReference>
<dbReference type="InterPro" id="IPR036148">
    <property type="entry name" value="MmgE/PrpD_sf"/>
</dbReference>
<dbReference type="InterPro" id="IPR045337">
    <property type="entry name" value="MmgE_PrpD_C"/>
</dbReference>
<dbReference type="InterPro" id="IPR042188">
    <property type="entry name" value="MmgE/PrpD_sf_2"/>
</dbReference>
<dbReference type="PATRIC" id="fig|540747.5.peg.3675"/>
<dbReference type="Pfam" id="PF03972">
    <property type="entry name" value="MmgE_PrpD_N"/>
    <property type="match status" value="1"/>
</dbReference>
<dbReference type="Gene3D" id="3.30.1330.120">
    <property type="entry name" value="2-methylcitrate dehydratase PrpD"/>
    <property type="match status" value="1"/>
</dbReference>
<reference evidence="6 8" key="2">
    <citation type="submission" date="2018-08" db="EMBL/GenBank/DDBJ databases">
        <title>Genetic Globetrotter - A new plasmid hitch-hiking vast phylogenetic and geographic distances.</title>
        <authorList>
            <person name="Vollmers J."/>
            <person name="Petersen J."/>
        </authorList>
    </citation>
    <scope>NUCLEOTIDE SEQUENCE [LARGE SCALE GENOMIC DNA]</scope>
    <source>
        <strain evidence="6 8">DSM 26383</strain>
    </source>
</reference>
<dbReference type="KEGG" id="rid:RIdsm_01245"/>
<sequence length="472" mass="49489">MTVQSTAQRPESPATAGATGRMAHFVVSAKPSGIARTRAVSSIIDTMAVMLAGGTEPAVGRLAATLQRSENADAVRDFWSGGMLRRDDAARLYGMASHVLDYDDVSMLAICHPTAPVLAACLAAMPHDTTGRDLIDAVCVGTEVLIRTGEALGFRHYDLGFHATGTLGTLGAAAAVARLTGQDHACTTASLAIAASMSSGLRRNFGTPVKSLHVGLAAESGLRAVALAAAGVEASREPFETNGFLNAFSGGHTDTWPGDVTLGTPFVIETPGFELKRYPCCYMLHRMIHASLSLQAQGITLDDMVSARVDMPAGGTRPLIHPRPTTALEALFSGPYAVVASLADGRVNLASFTQAAVDRPALRARFGDVELVERQGRSQRGGDVGSAPVTVTLTLRDGSTAEATCTTSPGSPEDPILPDDHLDKWHDCLSRFRPGTSRSAARATFEAGLALDSDMPVDAWLADLAALKRDDI</sequence>
<dbReference type="Proteomes" id="UP000051401">
    <property type="component" value="Unassembled WGS sequence"/>
</dbReference>
<dbReference type="STRING" id="540747.SAMN04488031_104301"/>
<dbReference type="PANTHER" id="PTHR16943">
    <property type="entry name" value="2-METHYLCITRATE DEHYDRATASE-RELATED"/>
    <property type="match status" value="1"/>
</dbReference>
<dbReference type="Proteomes" id="UP000325785">
    <property type="component" value="Chromosome"/>
</dbReference>
<comment type="similarity">
    <text evidence="1">Belongs to the PrpD family.</text>
</comment>
<organism evidence="5 7">
    <name type="scientific">Roseovarius indicus</name>
    <dbReference type="NCBI Taxonomy" id="540747"/>
    <lineage>
        <taxon>Bacteria</taxon>
        <taxon>Pseudomonadati</taxon>
        <taxon>Pseudomonadota</taxon>
        <taxon>Alphaproteobacteria</taxon>
        <taxon>Rhodobacterales</taxon>
        <taxon>Roseobacteraceae</taxon>
        <taxon>Roseovarius</taxon>
    </lineage>
</organism>
<dbReference type="InterPro" id="IPR045336">
    <property type="entry name" value="MmgE_PrpD_N"/>
</dbReference>
<dbReference type="PANTHER" id="PTHR16943:SF8">
    <property type="entry name" value="2-METHYLCITRATE DEHYDRATASE"/>
    <property type="match status" value="1"/>
</dbReference>
<dbReference type="SUPFAM" id="SSF103378">
    <property type="entry name" value="2-methylcitrate dehydratase PrpD"/>
    <property type="match status" value="1"/>
</dbReference>
<protein>
    <submittedName>
        <fullName evidence="6">MmgE/PrpD family protein</fullName>
    </submittedName>
</protein>
<feature type="domain" description="MmgE/PrpD N-terminal" evidence="3">
    <location>
        <begin position="21"/>
        <end position="253"/>
    </location>
</feature>
<name>A0A0T5PBK5_9RHOB</name>
<accession>A0A0T5PBK5</accession>
<gene>
    <name evidence="6" type="ORF">RIdsm_01245</name>
    <name evidence="5" type="ORF">XM52_06570</name>
</gene>
<evidence type="ECO:0000259" key="4">
    <source>
        <dbReference type="Pfam" id="PF19305"/>
    </source>
</evidence>
<dbReference type="GO" id="GO:0016829">
    <property type="term" value="F:lyase activity"/>
    <property type="evidence" value="ECO:0007669"/>
    <property type="project" value="InterPro"/>
</dbReference>